<evidence type="ECO:0000313" key="4">
    <source>
        <dbReference type="WBParaSite" id="PDA_v2.g8728.t1"/>
    </source>
</evidence>
<feature type="transmembrane region" description="Helical" evidence="1">
    <location>
        <begin position="56"/>
        <end position="73"/>
    </location>
</feature>
<keyword evidence="1" id="KW-0472">Membrane</keyword>
<accession>A0A914QP88</accession>
<dbReference type="WBParaSite" id="PDA_v2.g3302.t1">
    <property type="protein sequence ID" value="PDA_v2.g3302.t1"/>
    <property type="gene ID" value="PDA_v2.g3302"/>
</dbReference>
<protein>
    <submittedName>
        <fullName evidence="3 4">Uncharacterized protein</fullName>
    </submittedName>
</protein>
<reference evidence="3 4" key="1">
    <citation type="submission" date="2022-11" db="UniProtKB">
        <authorList>
            <consortium name="WormBaseParasite"/>
        </authorList>
    </citation>
    <scope>IDENTIFICATION</scope>
</reference>
<evidence type="ECO:0000313" key="2">
    <source>
        <dbReference type="Proteomes" id="UP000887578"/>
    </source>
</evidence>
<sequence length="91" mass="10860">MVQALVVISLEHRSKIIRKHIEERAETLSVYEVTKLAKRSAWCHRYGRGLDSFFKIMYPLIFVIFLIIYRFVIIEGDENKCIRDGYRHSEL</sequence>
<organism evidence="2 3">
    <name type="scientific">Panagrolaimus davidi</name>
    <dbReference type="NCBI Taxonomy" id="227884"/>
    <lineage>
        <taxon>Eukaryota</taxon>
        <taxon>Metazoa</taxon>
        <taxon>Ecdysozoa</taxon>
        <taxon>Nematoda</taxon>
        <taxon>Chromadorea</taxon>
        <taxon>Rhabditida</taxon>
        <taxon>Tylenchina</taxon>
        <taxon>Panagrolaimomorpha</taxon>
        <taxon>Panagrolaimoidea</taxon>
        <taxon>Panagrolaimidae</taxon>
        <taxon>Panagrolaimus</taxon>
    </lineage>
</organism>
<proteinExistence type="predicted"/>
<dbReference type="WBParaSite" id="PDA_v2.g8728.t1">
    <property type="protein sequence ID" value="PDA_v2.g8728.t1"/>
    <property type="gene ID" value="PDA_v2.g8728"/>
</dbReference>
<dbReference type="Proteomes" id="UP000887578">
    <property type="component" value="Unplaced"/>
</dbReference>
<dbReference type="AlphaFoldDB" id="A0A914QP88"/>
<keyword evidence="2" id="KW-1185">Reference proteome</keyword>
<evidence type="ECO:0000256" key="1">
    <source>
        <dbReference type="SAM" id="Phobius"/>
    </source>
</evidence>
<keyword evidence="1" id="KW-0812">Transmembrane</keyword>
<evidence type="ECO:0000313" key="3">
    <source>
        <dbReference type="WBParaSite" id="PDA_v2.g3302.t1"/>
    </source>
</evidence>
<keyword evidence="1" id="KW-1133">Transmembrane helix</keyword>
<name>A0A914QP88_9BILA</name>